<feature type="domain" description="Aminotransferase class I/classII large" evidence="8">
    <location>
        <begin position="24"/>
        <end position="359"/>
    </location>
</feature>
<dbReference type="GO" id="GO:0008483">
    <property type="term" value="F:transaminase activity"/>
    <property type="evidence" value="ECO:0007669"/>
    <property type="project" value="UniProtKB-KW"/>
</dbReference>
<dbReference type="EMBL" id="CP040089">
    <property type="protein sequence ID" value="QGA79984.1"/>
    <property type="molecule type" value="Genomic_DNA"/>
</dbReference>
<keyword evidence="10" id="KW-1185">Reference proteome</keyword>
<dbReference type="RefSeq" id="WP_153549722.1">
    <property type="nucleotide sequence ID" value="NZ_CP040089.1"/>
</dbReference>
<dbReference type="InterPro" id="IPR004839">
    <property type="entry name" value="Aminotransferase_I/II_large"/>
</dbReference>
<dbReference type="InterPro" id="IPR015424">
    <property type="entry name" value="PyrdxlP-dep_Trfase"/>
</dbReference>
<accession>A0A5Q0UES0</accession>
<evidence type="ECO:0000256" key="3">
    <source>
        <dbReference type="ARBA" id="ARBA00011738"/>
    </source>
</evidence>
<keyword evidence="5 7" id="KW-0808">Transferase</keyword>
<evidence type="ECO:0000256" key="6">
    <source>
        <dbReference type="ARBA" id="ARBA00022898"/>
    </source>
</evidence>
<keyword evidence="6" id="KW-0663">Pyridoxal phosphate</keyword>
<dbReference type="SUPFAM" id="SSF53383">
    <property type="entry name" value="PLP-dependent transferases"/>
    <property type="match status" value="1"/>
</dbReference>
<comment type="subunit">
    <text evidence="3">Homodimer.</text>
</comment>
<evidence type="ECO:0000313" key="9">
    <source>
        <dbReference type="EMBL" id="QGA79984.1"/>
    </source>
</evidence>
<dbReference type="KEGG" id="ncon:LC1Nh_0076"/>
<evidence type="ECO:0000256" key="5">
    <source>
        <dbReference type="ARBA" id="ARBA00022679"/>
    </source>
</evidence>
<evidence type="ECO:0000259" key="8">
    <source>
        <dbReference type="Pfam" id="PF00155"/>
    </source>
</evidence>
<organism evidence="9 10">
    <name type="scientific">Candidatus Nanohalobium constans</name>
    <dbReference type="NCBI Taxonomy" id="2565781"/>
    <lineage>
        <taxon>Archaea</taxon>
        <taxon>Candidatus Nanohalarchaeota</taxon>
        <taxon>Candidatus Nanohalobia</taxon>
        <taxon>Candidatus Nanohalobiales</taxon>
        <taxon>Candidatus Nanohalobiaceae</taxon>
        <taxon>Candidatus Nanohalobium</taxon>
    </lineage>
</organism>
<dbReference type="PANTHER" id="PTHR46383:SF3">
    <property type="entry name" value="ASPARTATE AMINOTRANSFERASE-RELATED"/>
    <property type="match status" value="1"/>
</dbReference>
<dbReference type="InterPro" id="IPR004838">
    <property type="entry name" value="NHTrfase_class1_PyrdxlP-BS"/>
</dbReference>
<dbReference type="GO" id="GO:0006520">
    <property type="term" value="P:amino acid metabolic process"/>
    <property type="evidence" value="ECO:0007669"/>
    <property type="project" value="InterPro"/>
</dbReference>
<keyword evidence="4 7" id="KW-0032">Aminotransferase</keyword>
<dbReference type="GeneID" id="42364456"/>
<dbReference type="OrthoDB" id="372018at2157"/>
<evidence type="ECO:0000256" key="1">
    <source>
        <dbReference type="ARBA" id="ARBA00001933"/>
    </source>
</evidence>
<evidence type="ECO:0000256" key="2">
    <source>
        <dbReference type="ARBA" id="ARBA00007441"/>
    </source>
</evidence>
<name>A0A5Q0UES0_9ARCH</name>
<dbReference type="InterPro" id="IPR050596">
    <property type="entry name" value="AspAT/PAT-like"/>
</dbReference>
<evidence type="ECO:0000256" key="4">
    <source>
        <dbReference type="ARBA" id="ARBA00022576"/>
    </source>
</evidence>
<sequence length="371" mass="41895">MRERIENIDLSIRKISEKAADQDDIVRFDIGQPSFDTPEHIKEAAKEGLENKQGYSPMLGIDELREAIAEEENGKIGYGPEGKEILKDHVMVTTGGMGALYAIFAARLGDDDKAVFNDPCWGPYKMISEVSENQWTQVQYWDEDRNLREEAKEEIAEADMVVVNTPSNPTGYVLTEEQAKEIGEFADEHDTFLISDEVYHRLTYGKEHYSPAAYACDSAIIGSVSKNHAMTGWRIGWIVDEEENIEQYAKVSRASTACPPRVSQYAAIEALQNDSHVEEMRETYEKRRDLLVERMNDLGWDFRAPEGAIYAFPEVGEDSWKFCMEMIEDGVAMVPGEPMGPESDQNIRICFGSTTAGEISLAFDKLEEKIQ</sequence>
<dbReference type="Proteomes" id="UP000377803">
    <property type="component" value="Chromosome"/>
</dbReference>
<dbReference type="CDD" id="cd00609">
    <property type="entry name" value="AAT_like"/>
    <property type="match status" value="1"/>
</dbReference>
<protein>
    <recommendedName>
        <fullName evidence="7">Aminotransferase</fullName>
        <ecNumber evidence="7">2.6.1.-</ecNumber>
    </recommendedName>
</protein>
<evidence type="ECO:0000256" key="7">
    <source>
        <dbReference type="RuleBase" id="RU000481"/>
    </source>
</evidence>
<dbReference type="InterPro" id="IPR015421">
    <property type="entry name" value="PyrdxlP-dep_Trfase_major"/>
</dbReference>
<comment type="cofactor">
    <cofactor evidence="1 7">
        <name>pyridoxal 5'-phosphate</name>
        <dbReference type="ChEBI" id="CHEBI:597326"/>
    </cofactor>
</comment>
<dbReference type="PANTHER" id="PTHR46383">
    <property type="entry name" value="ASPARTATE AMINOTRANSFERASE"/>
    <property type="match status" value="1"/>
</dbReference>
<proteinExistence type="inferred from homology"/>
<dbReference type="PROSITE" id="PS00105">
    <property type="entry name" value="AA_TRANSFER_CLASS_1"/>
    <property type="match status" value="1"/>
</dbReference>
<dbReference type="Gene3D" id="3.40.640.10">
    <property type="entry name" value="Type I PLP-dependent aspartate aminotransferase-like (Major domain)"/>
    <property type="match status" value="1"/>
</dbReference>
<reference evidence="10" key="1">
    <citation type="submission" date="2019-05" db="EMBL/GenBank/DDBJ databases">
        <title>Candidatus Nanohalobium constans, a novel model system to study the DPANN nano-sized archaea: genomic and physiological characterization of a nanoarchaeon co-cultured with its chitinotrophic host.</title>
        <authorList>
            <person name="La Cono V."/>
            <person name="Arcadi E."/>
            <person name="Crisafi F."/>
            <person name="Denaro R."/>
            <person name="La Spada G."/>
            <person name="Messina E."/>
            <person name="Smedile F."/>
            <person name="Toshchakov S.V."/>
            <person name="Shevchenko M.A."/>
            <person name="Golyshin P.N."/>
            <person name="Golyshina O.V."/>
            <person name="Ferrer M."/>
            <person name="Rohde M."/>
            <person name="Mushegian A."/>
            <person name="Sorokin D.Y."/>
            <person name="Giuliano L."/>
            <person name="Yakimov M.M."/>
        </authorList>
    </citation>
    <scope>NUCLEOTIDE SEQUENCE [LARGE SCALE GENOMIC DNA]</scope>
    <source>
        <strain evidence="10">LC1Nh</strain>
    </source>
</reference>
<gene>
    <name evidence="9" type="primary">aspB</name>
    <name evidence="9" type="ORF">LC1Nh_0076</name>
</gene>
<dbReference type="Pfam" id="PF00155">
    <property type="entry name" value="Aminotran_1_2"/>
    <property type="match status" value="1"/>
</dbReference>
<dbReference type="AlphaFoldDB" id="A0A5Q0UES0"/>
<comment type="similarity">
    <text evidence="2 7">Belongs to the class-I pyridoxal-phosphate-dependent aminotransferase family.</text>
</comment>
<dbReference type="EC" id="2.6.1.-" evidence="7"/>
<dbReference type="GO" id="GO:0030170">
    <property type="term" value="F:pyridoxal phosphate binding"/>
    <property type="evidence" value="ECO:0007669"/>
    <property type="project" value="InterPro"/>
</dbReference>
<evidence type="ECO:0000313" key="10">
    <source>
        <dbReference type="Proteomes" id="UP000377803"/>
    </source>
</evidence>